<accession>A0ABD3FCY9</accession>
<feature type="compositionally biased region" description="Pro residues" evidence="1">
    <location>
        <begin position="12"/>
        <end position="22"/>
    </location>
</feature>
<feature type="region of interest" description="Disordered" evidence="1">
    <location>
        <begin position="1"/>
        <end position="37"/>
    </location>
</feature>
<dbReference type="AlphaFoldDB" id="A0ABD3FCY9"/>
<evidence type="ECO:0000313" key="3">
    <source>
        <dbReference type="Proteomes" id="UP001632037"/>
    </source>
</evidence>
<feature type="compositionally biased region" description="Basic residues" evidence="1">
    <location>
        <begin position="1"/>
        <end position="11"/>
    </location>
</feature>
<dbReference type="Proteomes" id="UP001632037">
    <property type="component" value="Unassembled WGS sequence"/>
</dbReference>
<gene>
    <name evidence="2" type="ORF">V7S43_011035</name>
</gene>
<name>A0ABD3FCY9_9STRA</name>
<reference evidence="2 3" key="1">
    <citation type="submission" date="2024-09" db="EMBL/GenBank/DDBJ databases">
        <title>Genome sequencing and assembly of Phytophthora oleae, isolate VK10A, causative agent of rot of olive drupes.</title>
        <authorList>
            <person name="Conti Taguali S."/>
            <person name="Riolo M."/>
            <person name="La Spada F."/>
            <person name="Cacciola S.O."/>
            <person name="Dionisio G."/>
        </authorList>
    </citation>
    <scope>NUCLEOTIDE SEQUENCE [LARGE SCALE GENOMIC DNA]</scope>
    <source>
        <strain evidence="2 3">VK10A</strain>
    </source>
</reference>
<proteinExistence type="predicted"/>
<evidence type="ECO:0000313" key="2">
    <source>
        <dbReference type="EMBL" id="KAL3664154.1"/>
    </source>
</evidence>
<evidence type="ECO:0000256" key="1">
    <source>
        <dbReference type="SAM" id="MobiDB-lite"/>
    </source>
</evidence>
<organism evidence="2 3">
    <name type="scientific">Phytophthora oleae</name>
    <dbReference type="NCBI Taxonomy" id="2107226"/>
    <lineage>
        <taxon>Eukaryota</taxon>
        <taxon>Sar</taxon>
        <taxon>Stramenopiles</taxon>
        <taxon>Oomycota</taxon>
        <taxon>Peronosporomycetes</taxon>
        <taxon>Peronosporales</taxon>
        <taxon>Peronosporaceae</taxon>
        <taxon>Phytophthora</taxon>
    </lineage>
</organism>
<comment type="caution">
    <text evidence="2">The sequence shown here is derived from an EMBL/GenBank/DDBJ whole genome shotgun (WGS) entry which is preliminary data.</text>
</comment>
<protein>
    <submittedName>
        <fullName evidence="2">Uncharacterized protein</fullName>
    </submittedName>
</protein>
<feature type="region of interest" description="Disordered" evidence="1">
    <location>
        <begin position="458"/>
        <end position="477"/>
    </location>
</feature>
<dbReference type="EMBL" id="JBIMZQ010000025">
    <property type="protein sequence ID" value="KAL3664154.1"/>
    <property type="molecule type" value="Genomic_DNA"/>
</dbReference>
<sequence length="477" mass="51866">MPATPHARRRPAPPAPSSPPSPAASVPDDGEAAKTERGDVERRRYWLLKLPQLYTPKHRERYVFLNLDNTAASLVKSPLLFCCIEGATCPHDVRLHFEALTDHLCGASTSAVVAHQLVTYSKTNPHIAHALEKFGWTAKSTGSDDKVLQTELLMQLQKGAATANGKTLVLAMGGGSLGTGNTSAYQEIISKFLVEGWHVEIHAWLRALNDGYLRLQRENPGRVAVMPLDDVINDIVFLKKKTKRSSAGVKHVRSVLDQDESPLKVVTSPVPETAATETICNNSSSSQQVASMSPILKRAHFVPPATSPNASWIKAAIQGHQAASPASTASSTTSTSSLNEFAAAASFIPPLSRSDSAPPGFLFATASMQSTFTPPLPPLSPLESSTMNAELNSPFLPTPTQPAYRWILWELQLQQMRDLISAQQADLAMRQCALQQTTELMRLMQDHERSTRTWQPAAGTYQQPNGALGPWDDTWGV</sequence>
<keyword evidence="3" id="KW-1185">Reference proteome</keyword>